<accession>A0A6G8QBQ6</accession>
<reference evidence="1 2" key="1">
    <citation type="submission" date="2019-10" db="EMBL/GenBank/DDBJ databases">
        <title>Rubrobacter sp nov SCSIO 52090 isolated from a deep-sea sediment in the South China Sea.</title>
        <authorList>
            <person name="Chen R.W."/>
        </authorList>
    </citation>
    <scope>NUCLEOTIDE SEQUENCE [LARGE SCALE GENOMIC DNA]</scope>
    <source>
        <strain evidence="1 2">SCSIO 52909</strain>
    </source>
</reference>
<evidence type="ECO:0000313" key="1">
    <source>
        <dbReference type="EMBL" id="QIN83916.1"/>
    </source>
</evidence>
<dbReference type="Proteomes" id="UP000501452">
    <property type="component" value="Chromosome"/>
</dbReference>
<dbReference type="AlphaFoldDB" id="A0A6G8QBQ6"/>
<proteinExistence type="predicted"/>
<protein>
    <recommendedName>
        <fullName evidence="3">2'-5' RNA ligase family protein</fullName>
    </recommendedName>
</protein>
<evidence type="ECO:0000313" key="2">
    <source>
        <dbReference type="Proteomes" id="UP000501452"/>
    </source>
</evidence>
<dbReference type="KEGG" id="rub:GBA63_15645"/>
<organism evidence="1 2">
    <name type="scientific">Rubrobacter tropicus</name>
    <dbReference type="NCBI Taxonomy" id="2653851"/>
    <lineage>
        <taxon>Bacteria</taxon>
        <taxon>Bacillati</taxon>
        <taxon>Actinomycetota</taxon>
        <taxon>Rubrobacteria</taxon>
        <taxon>Rubrobacterales</taxon>
        <taxon>Rubrobacteraceae</taxon>
        <taxon>Rubrobacter</taxon>
    </lineage>
</organism>
<sequence>MSLAWLVAVHASYRVDKDSLWKRHGEEWMAELRRIAAQRAGFRITYEHVVATDSAVIALARPSEPVNRIRDMIRERLRLPPETRNKADLVHTTLCRYRGALSDPEKLLAMLEDTSADATVEVGEFIVSKELVYPSLEAEVLGRLPLAPR</sequence>
<dbReference type="EMBL" id="CP045119">
    <property type="protein sequence ID" value="QIN83916.1"/>
    <property type="molecule type" value="Genomic_DNA"/>
</dbReference>
<name>A0A6G8QBQ6_9ACTN</name>
<dbReference type="RefSeq" id="WP_166177597.1">
    <property type="nucleotide sequence ID" value="NZ_CP045119.1"/>
</dbReference>
<keyword evidence="2" id="KW-1185">Reference proteome</keyword>
<evidence type="ECO:0008006" key="3">
    <source>
        <dbReference type="Google" id="ProtNLM"/>
    </source>
</evidence>
<gene>
    <name evidence="1" type="ORF">GBA63_15645</name>
</gene>